<dbReference type="OrthoDB" id="5272922at2759"/>
<name>W7I9Z0_9PEZI</name>
<organism evidence="3 4">
    <name type="scientific">Drechslerella stenobrocha 248</name>
    <dbReference type="NCBI Taxonomy" id="1043628"/>
    <lineage>
        <taxon>Eukaryota</taxon>
        <taxon>Fungi</taxon>
        <taxon>Dikarya</taxon>
        <taxon>Ascomycota</taxon>
        <taxon>Pezizomycotina</taxon>
        <taxon>Orbiliomycetes</taxon>
        <taxon>Orbiliales</taxon>
        <taxon>Orbiliaceae</taxon>
        <taxon>Drechslerella</taxon>
    </lineage>
</organism>
<evidence type="ECO:0000313" key="3">
    <source>
        <dbReference type="EMBL" id="EWC48937.1"/>
    </source>
</evidence>
<dbReference type="SUPFAM" id="SSF81383">
    <property type="entry name" value="F-box domain"/>
    <property type="match status" value="1"/>
</dbReference>
<reference evidence="3 4" key="1">
    <citation type="submission" date="2013-05" db="EMBL/GenBank/DDBJ databases">
        <title>Drechslerella stenobrocha genome reveals carnivorous origination and mechanical trapping mechanism of predatory fungi.</title>
        <authorList>
            <person name="Liu X."/>
            <person name="Zhang W."/>
            <person name="Liu K."/>
        </authorList>
    </citation>
    <scope>NUCLEOTIDE SEQUENCE [LARGE SCALE GENOMIC DNA]</scope>
    <source>
        <strain evidence="3 4">248</strain>
    </source>
</reference>
<sequence>MAPPHMLPTSNHNGRFAPKVRNRRRSTQLRRTLSSPLPRTAASSSQSPASYPFSFVFDIGYRSIQDAPLLHEPVTAIRDLEGEILAKNPPGQWFRKIPNKRTDITCLPVEIHIEILSRVCFLDQLACERVCSTWRTIIQRDCMMFRYTSIDDSAWTGIKPENVAAAAAAAAAAGPWPIRLPGVPPEMVTVLCSEEGMYHHISRCNGKLLIHRFIQDGNFAFRQIPHSQCVEIMSTYTPAHPHQPPRRFKIANLSFLDDPVAIYISTTDERDIIFQTIHEVPYLCVEFDSEPLRSEFELCIGGDPYTASSVANVELTLPTPFPGSRPRPRNKAWEDPGGTRELMAQGMLPEFDRLWNVGTFLLAVQGKLESEKHWYEDSALEQNERWNGRGFDQKFLTGVDYHGDWDMDAGFRQPLTLVKIAEKERELLALYQRNGFWYMRDWRKDKDMAKMHVALTPVSEWVWEICY</sequence>
<accession>W7I9Z0</accession>
<evidence type="ECO:0000256" key="1">
    <source>
        <dbReference type="SAM" id="MobiDB-lite"/>
    </source>
</evidence>
<feature type="region of interest" description="Disordered" evidence="1">
    <location>
        <begin position="1"/>
        <end position="48"/>
    </location>
</feature>
<feature type="compositionally biased region" description="Low complexity" evidence="1">
    <location>
        <begin position="29"/>
        <end position="48"/>
    </location>
</feature>
<keyword evidence="4" id="KW-1185">Reference proteome</keyword>
<dbReference type="Proteomes" id="UP000024837">
    <property type="component" value="Unassembled WGS sequence"/>
</dbReference>
<dbReference type="HOGENOM" id="CLU_604136_0_0_1"/>
<dbReference type="EMBL" id="KI966371">
    <property type="protein sequence ID" value="EWC48937.1"/>
    <property type="molecule type" value="Genomic_DNA"/>
</dbReference>
<evidence type="ECO:0000259" key="2">
    <source>
        <dbReference type="PROSITE" id="PS50181"/>
    </source>
</evidence>
<dbReference type="Pfam" id="PF00646">
    <property type="entry name" value="F-box"/>
    <property type="match status" value="1"/>
</dbReference>
<protein>
    <recommendedName>
        <fullName evidence="2">F-box domain-containing protein</fullName>
    </recommendedName>
</protein>
<dbReference type="InterPro" id="IPR036047">
    <property type="entry name" value="F-box-like_dom_sf"/>
</dbReference>
<feature type="compositionally biased region" description="Basic residues" evidence="1">
    <location>
        <begin position="18"/>
        <end position="28"/>
    </location>
</feature>
<dbReference type="Gene3D" id="1.20.1280.50">
    <property type="match status" value="1"/>
</dbReference>
<proteinExistence type="predicted"/>
<dbReference type="PROSITE" id="PS50181">
    <property type="entry name" value="FBOX"/>
    <property type="match status" value="1"/>
</dbReference>
<evidence type="ECO:0000313" key="4">
    <source>
        <dbReference type="Proteomes" id="UP000024837"/>
    </source>
</evidence>
<dbReference type="AlphaFoldDB" id="W7I9Z0"/>
<dbReference type="InterPro" id="IPR001810">
    <property type="entry name" value="F-box_dom"/>
</dbReference>
<gene>
    <name evidence="3" type="ORF">DRE_00242</name>
</gene>
<dbReference type="SMART" id="SM00256">
    <property type="entry name" value="FBOX"/>
    <property type="match status" value="1"/>
</dbReference>
<feature type="domain" description="F-box" evidence="2">
    <location>
        <begin position="101"/>
        <end position="148"/>
    </location>
</feature>